<dbReference type="EMBL" id="VAUP01000004">
    <property type="protein sequence ID" value="TLX44788.1"/>
    <property type="molecule type" value="Genomic_DNA"/>
</dbReference>
<keyword evidence="1" id="KW-0472">Membrane</keyword>
<reference evidence="2 3" key="1">
    <citation type="submission" date="2019-05" db="EMBL/GenBank/DDBJ databases">
        <authorList>
            <person name="Zhou X."/>
        </authorList>
    </citation>
    <scope>NUCLEOTIDE SEQUENCE [LARGE SCALE GENOMIC DNA]</scope>
    <source>
        <strain evidence="2 3">DSM 432</strain>
    </source>
</reference>
<keyword evidence="1" id="KW-1133">Transmembrane helix</keyword>
<dbReference type="GeneID" id="95772173"/>
<dbReference type="RefSeq" id="WP_138397789.1">
    <property type="nucleotide sequence ID" value="NZ_JBAFVI010000009.1"/>
</dbReference>
<proteinExistence type="predicted"/>
<evidence type="ECO:0000256" key="1">
    <source>
        <dbReference type="SAM" id="Phobius"/>
    </source>
</evidence>
<dbReference type="OrthoDB" id="9992359at2"/>
<keyword evidence="1" id="KW-0812">Transmembrane</keyword>
<evidence type="ECO:0000313" key="3">
    <source>
        <dbReference type="Proteomes" id="UP000305131"/>
    </source>
</evidence>
<organism evidence="2 3">
    <name type="scientific">Xanthobacter autotrophicus</name>
    <dbReference type="NCBI Taxonomy" id="280"/>
    <lineage>
        <taxon>Bacteria</taxon>
        <taxon>Pseudomonadati</taxon>
        <taxon>Pseudomonadota</taxon>
        <taxon>Alphaproteobacteria</taxon>
        <taxon>Hyphomicrobiales</taxon>
        <taxon>Xanthobacteraceae</taxon>
        <taxon>Xanthobacter</taxon>
    </lineage>
</organism>
<dbReference type="Proteomes" id="UP000305131">
    <property type="component" value="Unassembled WGS sequence"/>
</dbReference>
<accession>A0A6C1KKD7</accession>
<gene>
    <name evidence="2" type="ORF">FBQ73_01700</name>
</gene>
<evidence type="ECO:0000313" key="2">
    <source>
        <dbReference type="EMBL" id="TLX44788.1"/>
    </source>
</evidence>
<protein>
    <submittedName>
        <fullName evidence="2">Uncharacterized protein</fullName>
    </submittedName>
</protein>
<dbReference type="AlphaFoldDB" id="A0A6C1KKD7"/>
<name>A0A6C1KKD7_XANAU</name>
<feature type="transmembrane region" description="Helical" evidence="1">
    <location>
        <begin position="6"/>
        <end position="27"/>
    </location>
</feature>
<sequence length="208" mass="23467">MNSEEIATYISTLGTTVSILFSGWAALAASRAAKSASEQAEITRKQLISDQRAWILNEVLNIEDFSFNEKSISMTFNVKISNIGRTPALDVTTYVKLLDYKNSTIPLIEDFVKSLCYEEPYSSRLVMPGDTYVRTWCPSFELVDSDSNQMFALIAIVCCTYKTLHDDNFHQTVRTFMLSKFEKQSVLFDKDTISSDITISNHGYGRAT</sequence>
<comment type="caution">
    <text evidence="2">The sequence shown here is derived from an EMBL/GenBank/DDBJ whole genome shotgun (WGS) entry which is preliminary data.</text>
</comment>